<dbReference type="Proteomes" id="UP000230750">
    <property type="component" value="Unassembled WGS sequence"/>
</dbReference>
<evidence type="ECO:0000256" key="2">
    <source>
        <dbReference type="SAM" id="SignalP"/>
    </source>
</evidence>
<feature type="signal peptide" evidence="2">
    <location>
        <begin position="1"/>
        <end position="20"/>
    </location>
</feature>
<feature type="chain" id="PRO_5013573870" description="Ig-like domain-containing protein" evidence="2">
    <location>
        <begin position="21"/>
        <end position="317"/>
    </location>
</feature>
<dbReference type="AlphaFoldDB" id="A0A2G8KH73"/>
<gene>
    <name evidence="3" type="ORF">BSL78_15797</name>
</gene>
<dbReference type="EMBL" id="MRZV01000586">
    <property type="protein sequence ID" value="PIK47348.1"/>
    <property type="molecule type" value="Genomic_DNA"/>
</dbReference>
<protein>
    <recommendedName>
        <fullName evidence="5">Ig-like domain-containing protein</fullName>
    </recommendedName>
</protein>
<keyword evidence="1" id="KW-0472">Membrane</keyword>
<evidence type="ECO:0008006" key="5">
    <source>
        <dbReference type="Google" id="ProtNLM"/>
    </source>
</evidence>
<name>A0A2G8KH73_STIJA</name>
<organism evidence="3 4">
    <name type="scientific">Stichopus japonicus</name>
    <name type="common">Sea cucumber</name>
    <dbReference type="NCBI Taxonomy" id="307972"/>
    <lineage>
        <taxon>Eukaryota</taxon>
        <taxon>Metazoa</taxon>
        <taxon>Echinodermata</taxon>
        <taxon>Eleutherozoa</taxon>
        <taxon>Echinozoa</taxon>
        <taxon>Holothuroidea</taxon>
        <taxon>Aspidochirotacea</taxon>
        <taxon>Aspidochirotida</taxon>
        <taxon>Stichopodidae</taxon>
        <taxon>Apostichopus</taxon>
    </lineage>
</organism>
<feature type="transmembrane region" description="Helical" evidence="1">
    <location>
        <begin position="276"/>
        <end position="297"/>
    </location>
</feature>
<keyword evidence="1" id="KW-0812">Transmembrane</keyword>
<comment type="caution">
    <text evidence="3">The sequence shown here is derived from an EMBL/GenBank/DDBJ whole genome shotgun (WGS) entry which is preliminary data.</text>
</comment>
<keyword evidence="4" id="KW-1185">Reference proteome</keyword>
<evidence type="ECO:0000313" key="3">
    <source>
        <dbReference type="EMBL" id="PIK47348.1"/>
    </source>
</evidence>
<keyword evidence="2" id="KW-0732">Signal</keyword>
<reference evidence="3 4" key="1">
    <citation type="journal article" date="2017" name="PLoS Biol.">
        <title>The sea cucumber genome provides insights into morphological evolution and visceral regeneration.</title>
        <authorList>
            <person name="Zhang X."/>
            <person name="Sun L."/>
            <person name="Yuan J."/>
            <person name="Sun Y."/>
            <person name="Gao Y."/>
            <person name="Zhang L."/>
            <person name="Li S."/>
            <person name="Dai H."/>
            <person name="Hamel J.F."/>
            <person name="Liu C."/>
            <person name="Yu Y."/>
            <person name="Liu S."/>
            <person name="Lin W."/>
            <person name="Guo K."/>
            <person name="Jin S."/>
            <person name="Xu P."/>
            <person name="Storey K.B."/>
            <person name="Huan P."/>
            <person name="Zhang T."/>
            <person name="Zhou Y."/>
            <person name="Zhang J."/>
            <person name="Lin C."/>
            <person name="Li X."/>
            <person name="Xing L."/>
            <person name="Huo D."/>
            <person name="Sun M."/>
            <person name="Wang L."/>
            <person name="Mercier A."/>
            <person name="Li F."/>
            <person name="Yang H."/>
            <person name="Xiang J."/>
        </authorList>
    </citation>
    <scope>NUCLEOTIDE SEQUENCE [LARGE SCALE GENOMIC DNA]</scope>
    <source>
        <strain evidence="3">Shaxun</strain>
        <tissue evidence="3">Muscle</tissue>
    </source>
</reference>
<accession>A0A2G8KH73</accession>
<feature type="transmembrane region" description="Helical" evidence="1">
    <location>
        <begin position="236"/>
        <end position="255"/>
    </location>
</feature>
<evidence type="ECO:0000313" key="4">
    <source>
        <dbReference type="Proteomes" id="UP000230750"/>
    </source>
</evidence>
<proteinExistence type="predicted"/>
<sequence>MLKCETAALTCLFLIFITDAQQGAVAVCYAGNGSSPGQVTTCESSQCEPVCLVCGDHLTKRVKWLTANVLIAQGNYTFGVISGSKVNTCHGNSSSLRLDSCHERISETIRCELDNYVLAEFRLKNSANEILTIVGDTIQYAVYNLTLARGLNVFLLCVIQNALPPVTLEWRVDERLIYTERFTSNKTNNFSLPLLINTSTVQDSITCNSYGEKQNMSQQLLITNSSTTTETAHMQIGMAVAFLLAAIFTIIIFFMKLYNNCKEKGQRNLTVSLQNFIFLNNILFLKYILLVCTRFAAFCDDIELLGLPVRACICEIS</sequence>
<evidence type="ECO:0000256" key="1">
    <source>
        <dbReference type="SAM" id="Phobius"/>
    </source>
</evidence>
<keyword evidence="1" id="KW-1133">Transmembrane helix</keyword>